<dbReference type="Proteomes" id="UP000050430">
    <property type="component" value="Unassembled WGS sequence"/>
</dbReference>
<evidence type="ECO:0000313" key="2">
    <source>
        <dbReference type="EMBL" id="KPL72796.1"/>
    </source>
</evidence>
<keyword evidence="1" id="KW-0472">Membrane</keyword>
<sequence>MTNKIIWIIIGVLLAFFCCCGIVGGYGFYKLYEAGDISLDSIMDNTDFKKTQPSGQRVEATMQVPAPGTKVDKDALETRNILDTTIVPNNDLRELAMRLKGIKDIPETTGLPVEKYQIGDSKEFNALNTDTNENFKITASLAYATDHAYFWIEDGVDYDKDKVKKLAEIFETKIYPTDREFFGSEWTPGVDGDVHLYIIYARGLGKNIAGLFSSIDSVNPLARPDSNGHESFFMSADNLNFGEEDMGTLAHEFQHMIHWYRDRNEDTWMNEGFSVLAEFLNKFDTGGFDELYTMNPDQQLTDWPDDQDLTTPHYGESFLFLTYFLDRFGENATKQLVAEPENGMPAIDKVLKNINAVDKLTGEQITADDVFADWVVATLLKDPKAGDGRYVYSNYPESPQPDVTETHSDCPTSILDRTVSQYGVDYIRFKCKGDFKLNFQGALEIGVLADNPHSGKYAFWSNKGDESDMTLTREFDFSTLTSNIEMDYWIWYDLETDFDFAYLEYSEDGKEWKIIPTVSCTSVNKSGNNYGCGWNDSSNGWKKESIDLSFLAGKKVQLRFEYITDAAVNGEGMMLDDISIPALNYQTDFESDNGGWEPAGFVRIQNKLPQSYKISLIEYGSPTKVTSINLDESNQATVPVSITDSKGAVLVVSGTTRTSRQAAHYQFSLTK</sequence>
<keyword evidence="1" id="KW-0812">Transmembrane</keyword>
<accession>A0A0P6XD14</accession>
<dbReference type="OrthoDB" id="275270at2"/>
<feature type="transmembrane region" description="Helical" evidence="1">
    <location>
        <begin position="7"/>
        <end position="29"/>
    </location>
</feature>
<dbReference type="EMBL" id="LGCK01000007">
    <property type="protein sequence ID" value="KPL72796.1"/>
    <property type="molecule type" value="Genomic_DNA"/>
</dbReference>
<dbReference type="AlphaFoldDB" id="A0A0P6XD14"/>
<proteinExistence type="predicted"/>
<reference evidence="2 3" key="1">
    <citation type="submission" date="2015-07" db="EMBL/GenBank/DDBJ databases">
        <title>Genome sequence of Leptolinea tardivitalis DSM 16556.</title>
        <authorList>
            <person name="Hemp J."/>
            <person name="Ward L.M."/>
            <person name="Pace L.A."/>
            <person name="Fischer W.W."/>
        </authorList>
    </citation>
    <scope>NUCLEOTIDE SEQUENCE [LARGE SCALE GENOMIC DNA]</scope>
    <source>
        <strain evidence="2 3">YMTK-2</strain>
    </source>
</reference>
<evidence type="ECO:0000313" key="3">
    <source>
        <dbReference type="Proteomes" id="UP000050430"/>
    </source>
</evidence>
<keyword evidence="1" id="KW-1133">Transmembrane helix</keyword>
<gene>
    <name evidence="2" type="ORF">ADM99_06935</name>
</gene>
<dbReference type="Pfam" id="PF20773">
    <property type="entry name" value="InhA-like_MAM"/>
    <property type="match status" value="1"/>
</dbReference>
<protein>
    <submittedName>
        <fullName evidence="2">Uncharacterized protein</fullName>
    </submittedName>
</protein>
<name>A0A0P6XD14_9CHLR</name>
<dbReference type="STRING" id="229920.ADM99_06935"/>
<dbReference type="RefSeq" id="WP_062421094.1">
    <property type="nucleotide sequence ID" value="NZ_BBYA01000008.1"/>
</dbReference>
<keyword evidence="3" id="KW-1185">Reference proteome</keyword>
<dbReference type="Gene3D" id="2.60.120.260">
    <property type="entry name" value="Galactose-binding domain-like"/>
    <property type="match status" value="1"/>
</dbReference>
<organism evidence="2 3">
    <name type="scientific">Leptolinea tardivitalis</name>
    <dbReference type="NCBI Taxonomy" id="229920"/>
    <lineage>
        <taxon>Bacteria</taxon>
        <taxon>Bacillati</taxon>
        <taxon>Chloroflexota</taxon>
        <taxon>Anaerolineae</taxon>
        <taxon>Anaerolineales</taxon>
        <taxon>Anaerolineaceae</taxon>
        <taxon>Leptolinea</taxon>
    </lineage>
</organism>
<evidence type="ECO:0000256" key="1">
    <source>
        <dbReference type="SAM" id="Phobius"/>
    </source>
</evidence>
<dbReference type="PATRIC" id="fig|229920.5.peg.1356"/>
<comment type="caution">
    <text evidence="2">The sequence shown here is derived from an EMBL/GenBank/DDBJ whole genome shotgun (WGS) entry which is preliminary data.</text>
</comment>